<dbReference type="EMBL" id="LVYD01000124">
    <property type="protein sequence ID" value="OQP57187.1"/>
    <property type="molecule type" value="Genomic_DNA"/>
</dbReference>
<keyword evidence="3" id="KW-0804">Transcription</keyword>
<dbReference type="PROSITE" id="PS01124">
    <property type="entry name" value="HTH_ARAC_FAMILY_2"/>
    <property type="match status" value="1"/>
</dbReference>
<evidence type="ECO:0000256" key="2">
    <source>
        <dbReference type="ARBA" id="ARBA00023125"/>
    </source>
</evidence>
<keyword evidence="1" id="KW-0805">Transcription regulation</keyword>
<dbReference type="STRING" id="1703345.A3860_11535"/>
<evidence type="ECO:0000256" key="3">
    <source>
        <dbReference type="ARBA" id="ARBA00023163"/>
    </source>
</evidence>
<dbReference type="SMART" id="SM00342">
    <property type="entry name" value="HTH_ARAC"/>
    <property type="match status" value="1"/>
</dbReference>
<name>A0A1V9FFY5_9BACT</name>
<gene>
    <name evidence="5" type="ORF">A3860_11535</name>
</gene>
<keyword evidence="6" id="KW-1185">Reference proteome</keyword>
<comment type="caution">
    <text evidence="5">The sequence shown here is derived from an EMBL/GenBank/DDBJ whole genome shotgun (WGS) entry which is preliminary data.</text>
</comment>
<dbReference type="GO" id="GO:0003700">
    <property type="term" value="F:DNA-binding transcription factor activity"/>
    <property type="evidence" value="ECO:0007669"/>
    <property type="project" value="InterPro"/>
</dbReference>
<accession>A0A1V9FFY5</accession>
<dbReference type="Pfam" id="PF12833">
    <property type="entry name" value="HTH_18"/>
    <property type="match status" value="1"/>
</dbReference>
<reference evidence="5 6" key="1">
    <citation type="submission" date="2016-03" db="EMBL/GenBank/DDBJ databases">
        <title>Niastella vici sp. nov., isolated from farmland soil.</title>
        <authorList>
            <person name="Chen L."/>
            <person name="Wang D."/>
            <person name="Yang S."/>
            <person name="Wang G."/>
        </authorList>
    </citation>
    <scope>NUCLEOTIDE SEQUENCE [LARGE SCALE GENOMIC DNA]</scope>
    <source>
        <strain evidence="5 6">DJ57</strain>
    </source>
</reference>
<dbReference type="AlphaFoldDB" id="A0A1V9FFY5"/>
<dbReference type="OrthoDB" id="1007667at2"/>
<keyword evidence="2" id="KW-0238">DNA-binding</keyword>
<evidence type="ECO:0000256" key="1">
    <source>
        <dbReference type="ARBA" id="ARBA00023015"/>
    </source>
</evidence>
<evidence type="ECO:0000313" key="6">
    <source>
        <dbReference type="Proteomes" id="UP000192796"/>
    </source>
</evidence>
<feature type="domain" description="HTH araC/xylS-type" evidence="4">
    <location>
        <begin position="200"/>
        <end position="298"/>
    </location>
</feature>
<dbReference type="PANTHER" id="PTHR43280">
    <property type="entry name" value="ARAC-FAMILY TRANSCRIPTIONAL REGULATOR"/>
    <property type="match status" value="1"/>
</dbReference>
<proteinExistence type="predicted"/>
<dbReference type="InterPro" id="IPR018060">
    <property type="entry name" value="HTH_AraC"/>
</dbReference>
<protein>
    <recommendedName>
        <fullName evidence="4">HTH araC/xylS-type domain-containing protein</fullName>
    </recommendedName>
</protein>
<dbReference type="InterPro" id="IPR009057">
    <property type="entry name" value="Homeodomain-like_sf"/>
</dbReference>
<dbReference type="Pfam" id="PF02311">
    <property type="entry name" value="AraC_binding"/>
    <property type="match status" value="1"/>
</dbReference>
<dbReference type="PANTHER" id="PTHR43280:SF32">
    <property type="entry name" value="TRANSCRIPTIONAL REGULATORY PROTEIN"/>
    <property type="match status" value="1"/>
</dbReference>
<dbReference type="InterPro" id="IPR037923">
    <property type="entry name" value="HTH-like"/>
</dbReference>
<dbReference type="GO" id="GO:0043565">
    <property type="term" value="F:sequence-specific DNA binding"/>
    <property type="evidence" value="ECO:0007669"/>
    <property type="project" value="InterPro"/>
</dbReference>
<organism evidence="5 6">
    <name type="scientific">Niastella vici</name>
    <dbReference type="NCBI Taxonomy" id="1703345"/>
    <lineage>
        <taxon>Bacteria</taxon>
        <taxon>Pseudomonadati</taxon>
        <taxon>Bacteroidota</taxon>
        <taxon>Chitinophagia</taxon>
        <taxon>Chitinophagales</taxon>
        <taxon>Chitinophagaceae</taxon>
        <taxon>Niastella</taxon>
    </lineage>
</organism>
<dbReference type="Proteomes" id="UP000192796">
    <property type="component" value="Unassembled WGS sequence"/>
</dbReference>
<dbReference type="SUPFAM" id="SSF46689">
    <property type="entry name" value="Homeodomain-like"/>
    <property type="match status" value="1"/>
</dbReference>
<dbReference type="InterPro" id="IPR003313">
    <property type="entry name" value="AraC-bd"/>
</dbReference>
<sequence length="299" mass="35220">MKTTTVYLPTMTMKDMNEFNDHSWHMDGLRVLFSKPERKKEILHYPFRSDSYWIALVMHGSLTIQLNGEEQVVHENSILIIPPHVVRQFDDTHANCKAACVAFTPDFMLDTGLSQRHIDLFEYLFNSRSTHIRLTPEDTARFLNVITLLREKNFSQEHHPFAAEVIRHFFNVFQFELAGLYHKYSNQKKTVHDHKEEILWRFLALLSKHVKTERNLLFYANRLYVTPKYLTQTVKKLTGKTAGKYIDDLVIVEAKNLLRDPSLTIAQVADLLYFSDQFFFSKFFKRYTGITPSDYRKSV</sequence>
<dbReference type="RefSeq" id="WP_081156150.1">
    <property type="nucleotide sequence ID" value="NZ_LVYD01000124.1"/>
</dbReference>
<dbReference type="Gene3D" id="1.10.10.60">
    <property type="entry name" value="Homeodomain-like"/>
    <property type="match status" value="1"/>
</dbReference>
<evidence type="ECO:0000313" key="5">
    <source>
        <dbReference type="EMBL" id="OQP57187.1"/>
    </source>
</evidence>
<evidence type="ECO:0000259" key="4">
    <source>
        <dbReference type="PROSITE" id="PS01124"/>
    </source>
</evidence>
<dbReference type="SUPFAM" id="SSF51215">
    <property type="entry name" value="Regulatory protein AraC"/>
    <property type="match status" value="1"/>
</dbReference>